<dbReference type="CDD" id="cd06464">
    <property type="entry name" value="ACD_sHsps-like"/>
    <property type="match status" value="1"/>
</dbReference>
<evidence type="ECO:0000256" key="1">
    <source>
        <dbReference type="ARBA" id="ARBA00023016"/>
    </source>
</evidence>
<evidence type="ECO:0000256" key="3">
    <source>
        <dbReference type="RuleBase" id="RU003616"/>
    </source>
</evidence>
<protein>
    <submittedName>
        <fullName evidence="5">HSP20-like chaperone</fullName>
    </submittedName>
</protein>
<dbReference type="VEuPathDB" id="FungiDB:BD410DRAFT_784930"/>
<dbReference type="AlphaFoldDB" id="A0A4Y7QE14"/>
<evidence type="ECO:0000313" key="6">
    <source>
        <dbReference type="Proteomes" id="UP000294933"/>
    </source>
</evidence>
<keyword evidence="6" id="KW-1185">Reference proteome</keyword>
<dbReference type="PANTHER" id="PTHR11527">
    <property type="entry name" value="HEAT-SHOCK PROTEIN 20 FAMILY MEMBER"/>
    <property type="match status" value="1"/>
</dbReference>
<comment type="similarity">
    <text evidence="2 3">Belongs to the small heat shock protein (HSP20) family.</text>
</comment>
<evidence type="ECO:0000256" key="2">
    <source>
        <dbReference type="PROSITE-ProRule" id="PRU00285"/>
    </source>
</evidence>
<dbReference type="Proteomes" id="UP000294933">
    <property type="component" value="Unassembled WGS sequence"/>
</dbReference>
<gene>
    <name evidence="5" type="ORF">BD410DRAFT_784930</name>
</gene>
<dbReference type="InterPro" id="IPR002068">
    <property type="entry name" value="A-crystallin/Hsp20_dom"/>
</dbReference>
<name>A0A4Y7QE14_9AGAM</name>
<dbReference type="OrthoDB" id="1431247at2759"/>
<accession>A0A4Y7QE14</accession>
<proteinExistence type="inferred from homology"/>
<evidence type="ECO:0000259" key="4">
    <source>
        <dbReference type="PROSITE" id="PS01031"/>
    </source>
</evidence>
<feature type="domain" description="SHSP" evidence="4">
    <location>
        <begin position="49"/>
        <end position="162"/>
    </location>
</feature>
<dbReference type="Pfam" id="PF00011">
    <property type="entry name" value="HSP20"/>
    <property type="match status" value="1"/>
</dbReference>
<dbReference type="STRING" id="50990.A0A4Y7QE14"/>
<dbReference type="InterPro" id="IPR008978">
    <property type="entry name" value="HSP20-like_chaperone"/>
</dbReference>
<sequence length="162" mass="18364">MAAQYYYEPLFSFCDVDCLPESALASLVPLAAGDQTGDLHRHHSIRGHRRTKDNQPKMDVFESTKEQKVIAMIELPGMKKEDVILDIHNNRLIIHGKYPSHHEQEKEGYIVHERCEGKFTRVLPLSVGVKVDQIKASMENGVLQVTFPKPSSEQKASRIIIS</sequence>
<keyword evidence="1" id="KW-0346">Stress response</keyword>
<dbReference type="EMBL" id="ML170164">
    <property type="protein sequence ID" value="TDL25109.1"/>
    <property type="molecule type" value="Genomic_DNA"/>
</dbReference>
<dbReference type="Gene3D" id="2.60.40.790">
    <property type="match status" value="1"/>
</dbReference>
<organism evidence="5 6">
    <name type="scientific">Rickenella mellea</name>
    <dbReference type="NCBI Taxonomy" id="50990"/>
    <lineage>
        <taxon>Eukaryota</taxon>
        <taxon>Fungi</taxon>
        <taxon>Dikarya</taxon>
        <taxon>Basidiomycota</taxon>
        <taxon>Agaricomycotina</taxon>
        <taxon>Agaricomycetes</taxon>
        <taxon>Hymenochaetales</taxon>
        <taxon>Rickenellaceae</taxon>
        <taxon>Rickenella</taxon>
    </lineage>
</organism>
<evidence type="ECO:0000313" key="5">
    <source>
        <dbReference type="EMBL" id="TDL25109.1"/>
    </source>
</evidence>
<dbReference type="InterPro" id="IPR031107">
    <property type="entry name" value="Small_HSP"/>
</dbReference>
<reference evidence="5 6" key="1">
    <citation type="submission" date="2018-06" db="EMBL/GenBank/DDBJ databases">
        <title>A transcriptomic atlas of mushroom development highlights an independent origin of complex multicellularity.</title>
        <authorList>
            <consortium name="DOE Joint Genome Institute"/>
            <person name="Krizsan K."/>
            <person name="Almasi E."/>
            <person name="Merenyi Z."/>
            <person name="Sahu N."/>
            <person name="Viragh M."/>
            <person name="Koszo T."/>
            <person name="Mondo S."/>
            <person name="Kiss B."/>
            <person name="Balint B."/>
            <person name="Kues U."/>
            <person name="Barry K."/>
            <person name="Hegedus J.C."/>
            <person name="Henrissat B."/>
            <person name="Johnson J."/>
            <person name="Lipzen A."/>
            <person name="Ohm R."/>
            <person name="Nagy I."/>
            <person name="Pangilinan J."/>
            <person name="Yan J."/>
            <person name="Xiong Y."/>
            <person name="Grigoriev I.V."/>
            <person name="Hibbett D.S."/>
            <person name="Nagy L.G."/>
        </authorList>
    </citation>
    <scope>NUCLEOTIDE SEQUENCE [LARGE SCALE GENOMIC DNA]</scope>
    <source>
        <strain evidence="5 6">SZMC22713</strain>
    </source>
</reference>
<dbReference type="PROSITE" id="PS01031">
    <property type="entry name" value="SHSP"/>
    <property type="match status" value="1"/>
</dbReference>
<dbReference type="SUPFAM" id="SSF49764">
    <property type="entry name" value="HSP20-like chaperones"/>
    <property type="match status" value="1"/>
</dbReference>